<feature type="transmembrane region" description="Helical" evidence="3">
    <location>
        <begin position="398"/>
        <end position="421"/>
    </location>
</feature>
<dbReference type="GO" id="GO:0022857">
    <property type="term" value="F:transmembrane transporter activity"/>
    <property type="evidence" value="ECO:0007669"/>
    <property type="project" value="InterPro"/>
</dbReference>
<evidence type="ECO:0000256" key="2">
    <source>
        <dbReference type="ARBA" id="ARBA00006727"/>
    </source>
</evidence>
<evidence type="ECO:0000259" key="4">
    <source>
        <dbReference type="PROSITE" id="PS50850"/>
    </source>
</evidence>
<dbReference type="Proteomes" id="UP000320475">
    <property type="component" value="Unassembled WGS sequence"/>
</dbReference>
<feature type="transmembrane region" description="Helical" evidence="3">
    <location>
        <begin position="167"/>
        <end position="190"/>
    </location>
</feature>
<feature type="transmembrane region" description="Helical" evidence="3">
    <location>
        <begin position="234"/>
        <end position="254"/>
    </location>
</feature>
<dbReference type="EMBL" id="QEAM01000166">
    <property type="protein sequence ID" value="TPX44856.1"/>
    <property type="molecule type" value="Genomic_DNA"/>
</dbReference>
<evidence type="ECO:0000313" key="6">
    <source>
        <dbReference type="Proteomes" id="UP000320475"/>
    </source>
</evidence>
<dbReference type="PANTHER" id="PTHR11360">
    <property type="entry name" value="MONOCARBOXYLATE TRANSPORTER"/>
    <property type="match status" value="1"/>
</dbReference>
<dbReference type="InterPro" id="IPR050327">
    <property type="entry name" value="Proton-linked_MCT"/>
</dbReference>
<feature type="domain" description="Major facilitator superfamily (MFS) profile" evidence="4">
    <location>
        <begin position="274"/>
        <end position="466"/>
    </location>
</feature>
<protein>
    <recommendedName>
        <fullName evidence="4">Major facilitator superfamily (MFS) profile domain-containing protein</fullName>
    </recommendedName>
</protein>
<feature type="transmembrane region" description="Helical" evidence="3">
    <location>
        <begin position="433"/>
        <end position="455"/>
    </location>
</feature>
<dbReference type="Gene3D" id="1.20.1250.20">
    <property type="entry name" value="MFS general substrate transporter like domains"/>
    <property type="match status" value="1"/>
</dbReference>
<dbReference type="InterPro" id="IPR020846">
    <property type="entry name" value="MFS_dom"/>
</dbReference>
<comment type="subcellular location">
    <subcellularLocation>
        <location evidence="1">Membrane</location>
        <topology evidence="1">Multi-pass membrane protein</topology>
    </subcellularLocation>
</comment>
<evidence type="ECO:0000256" key="1">
    <source>
        <dbReference type="ARBA" id="ARBA00004141"/>
    </source>
</evidence>
<dbReference type="Pfam" id="PF07690">
    <property type="entry name" value="MFS_1"/>
    <property type="match status" value="1"/>
</dbReference>
<proteinExistence type="inferred from homology"/>
<keyword evidence="3" id="KW-1133">Transmembrane helix</keyword>
<name>A0A507D0C6_9FUNG</name>
<dbReference type="InterPro" id="IPR011701">
    <property type="entry name" value="MFS"/>
</dbReference>
<feature type="transmembrane region" description="Helical" evidence="3">
    <location>
        <begin position="140"/>
        <end position="161"/>
    </location>
</feature>
<sequence length="466" mass="50019">MPPKADGSTTHRCASNMAAYEHKNCARSDKHTGLANIIPLEEEFATHSPKGIARAAKYENDVDRGYAFVILACGFLLFFCCWGYIRRLTSMIWGQFSWSVFQRHYSDANFAPASSLSFVGTVNITSALLFGSLTGILASYVGYVPVAALGGAMITLGFFLASWSTQLWHLILTAGVLGGIGCSMTFVPVLALIPQWFVKWKALATGIVASGSGVGGFAWSLINARLIHTIGVEWTWRIGAFVCCALYALSLVFLRARNPPGRVKMDFKLLLQPSMLVINLGGFFLAFGYFPPIFYLSQYAGSCGISASDSAMIAGLFNIGSAFGRVLNGLGADWLGCFNALALAVILSAVALLCLLPFATTYGSLLGFALMYGFSTGGFQSLFPVVIVQLFGAAQAALLVGLVYTPWIFGQLVSSFIFGTIVESRGGTSQKSAYFPAIMFVGACMAASASFMIALRLMQSRAAWWV</sequence>
<dbReference type="GO" id="GO:0016020">
    <property type="term" value="C:membrane"/>
    <property type="evidence" value="ECO:0007669"/>
    <property type="project" value="UniProtKB-SubCell"/>
</dbReference>
<dbReference type="SUPFAM" id="SSF103473">
    <property type="entry name" value="MFS general substrate transporter"/>
    <property type="match status" value="1"/>
</dbReference>
<comment type="caution">
    <text evidence="5">The sequence shown here is derived from an EMBL/GenBank/DDBJ whole genome shotgun (WGS) entry which is preliminary data.</text>
</comment>
<organism evidence="5 6">
    <name type="scientific">Synchytrium endobioticum</name>
    <dbReference type="NCBI Taxonomy" id="286115"/>
    <lineage>
        <taxon>Eukaryota</taxon>
        <taxon>Fungi</taxon>
        <taxon>Fungi incertae sedis</taxon>
        <taxon>Chytridiomycota</taxon>
        <taxon>Chytridiomycota incertae sedis</taxon>
        <taxon>Chytridiomycetes</taxon>
        <taxon>Synchytriales</taxon>
        <taxon>Synchytriaceae</taxon>
        <taxon>Synchytrium</taxon>
    </lineage>
</organism>
<keyword evidence="3" id="KW-0472">Membrane</keyword>
<feature type="transmembrane region" description="Helical" evidence="3">
    <location>
        <begin position="275"/>
        <end position="295"/>
    </location>
</feature>
<evidence type="ECO:0000313" key="5">
    <source>
        <dbReference type="EMBL" id="TPX44856.1"/>
    </source>
</evidence>
<feature type="transmembrane region" description="Helical" evidence="3">
    <location>
        <begin position="334"/>
        <end position="359"/>
    </location>
</feature>
<feature type="transmembrane region" description="Helical" evidence="3">
    <location>
        <begin position="202"/>
        <end position="222"/>
    </location>
</feature>
<gene>
    <name evidence="5" type="ORF">SeLEV6574_g04260</name>
</gene>
<reference evidence="5 6" key="1">
    <citation type="journal article" date="2019" name="Sci. Rep.">
        <title>Comparative genomics of chytrid fungi reveal insights into the obligate biotrophic and pathogenic lifestyle of Synchytrium endobioticum.</title>
        <authorList>
            <person name="van de Vossenberg B.T.L.H."/>
            <person name="Warris S."/>
            <person name="Nguyen H.D.T."/>
            <person name="van Gent-Pelzer M.P.E."/>
            <person name="Joly D.L."/>
            <person name="van de Geest H.C."/>
            <person name="Bonants P.J.M."/>
            <person name="Smith D.S."/>
            <person name="Levesque C.A."/>
            <person name="van der Lee T.A.J."/>
        </authorList>
    </citation>
    <scope>NUCLEOTIDE SEQUENCE [LARGE SCALE GENOMIC DNA]</scope>
    <source>
        <strain evidence="5 6">LEV6574</strain>
    </source>
</reference>
<accession>A0A507D0C6</accession>
<dbReference type="VEuPathDB" id="FungiDB:SeMB42_g04467"/>
<feature type="transmembrane region" description="Helical" evidence="3">
    <location>
        <begin position="365"/>
        <end position="391"/>
    </location>
</feature>
<dbReference type="AlphaFoldDB" id="A0A507D0C6"/>
<feature type="transmembrane region" description="Helical" evidence="3">
    <location>
        <begin position="307"/>
        <end position="327"/>
    </location>
</feature>
<keyword evidence="3" id="KW-0812">Transmembrane</keyword>
<dbReference type="PANTHER" id="PTHR11360:SF284">
    <property type="entry name" value="EG:103B4.3 PROTEIN-RELATED"/>
    <property type="match status" value="1"/>
</dbReference>
<evidence type="ECO:0000256" key="3">
    <source>
        <dbReference type="SAM" id="Phobius"/>
    </source>
</evidence>
<comment type="similarity">
    <text evidence="2">Belongs to the major facilitator superfamily. Monocarboxylate porter (TC 2.A.1.13) family.</text>
</comment>
<feature type="transmembrane region" description="Helical" evidence="3">
    <location>
        <begin position="66"/>
        <end position="85"/>
    </location>
</feature>
<dbReference type="OrthoDB" id="2213137at2759"/>
<dbReference type="InterPro" id="IPR036259">
    <property type="entry name" value="MFS_trans_sf"/>
</dbReference>
<dbReference type="PROSITE" id="PS50850">
    <property type="entry name" value="MFS"/>
    <property type="match status" value="1"/>
</dbReference>
<feature type="transmembrane region" description="Helical" evidence="3">
    <location>
        <begin position="110"/>
        <end position="133"/>
    </location>
</feature>